<dbReference type="Pfam" id="PF03437">
    <property type="entry name" value="BtpA"/>
    <property type="match status" value="1"/>
</dbReference>
<dbReference type="AlphaFoldDB" id="A0A3S0A568"/>
<dbReference type="RefSeq" id="WP_125943189.1">
    <property type="nucleotide sequence ID" value="NZ_PXZH01000002.1"/>
</dbReference>
<dbReference type="PANTHER" id="PTHR21381">
    <property type="entry name" value="ZGC:162297"/>
    <property type="match status" value="1"/>
</dbReference>
<dbReference type="Proteomes" id="UP000277864">
    <property type="component" value="Unassembled WGS sequence"/>
</dbReference>
<dbReference type="InterPro" id="IPR013785">
    <property type="entry name" value="Aldolase_TIM"/>
</dbReference>
<dbReference type="PANTHER" id="PTHR21381:SF3">
    <property type="entry name" value="SGC REGION PROTEIN SGCQ-RELATED"/>
    <property type="match status" value="1"/>
</dbReference>
<protein>
    <submittedName>
        <fullName evidence="2">Photosystem I assembly BtpA</fullName>
    </submittedName>
</protein>
<dbReference type="CDD" id="cd04722">
    <property type="entry name" value="TIM_phosphate_binding"/>
    <property type="match status" value="1"/>
</dbReference>
<dbReference type="SUPFAM" id="SSF51366">
    <property type="entry name" value="Ribulose-phoshate binding barrel"/>
    <property type="match status" value="1"/>
</dbReference>
<keyword evidence="3" id="KW-1185">Reference proteome</keyword>
<dbReference type="InterPro" id="IPR005137">
    <property type="entry name" value="BtpA"/>
</dbReference>
<comment type="caution">
    <text evidence="2">The sequence shown here is derived from an EMBL/GenBank/DDBJ whole genome shotgun (WGS) entry which is preliminary data.</text>
</comment>
<dbReference type="InterPro" id="IPR011060">
    <property type="entry name" value="RibuloseP-bd_barrel"/>
</dbReference>
<accession>A0A3S0A568</accession>
<evidence type="ECO:0000313" key="3">
    <source>
        <dbReference type="Proteomes" id="UP000277864"/>
    </source>
</evidence>
<evidence type="ECO:0000313" key="2">
    <source>
        <dbReference type="EMBL" id="RST89255.1"/>
    </source>
</evidence>
<comment type="similarity">
    <text evidence="1">Belongs to the BtpA family.</text>
</comment>
<dbReference type="PIRSF" id="PIRSF005956">
    <property type="entry name" value="BtpA"/>
    <property type="match status" value="1"/>
</dbReference>
<dbReference type="NCBIfam" id="TIGR00259">
    <property type="entry name" value="thylakoid_BtpA"/>
    <property type="match status" value="1"/>
</dbReference>
<dbReference type="Gene3D" id="3.20.20.70">
    <property type="entry name" value="Aldolase class I"/>
    <property type="match status" value="1"/>
</dbReference>
<organism evidence="2 3">
    <name type="scientific">Vagococcus humatus</name>
    <dbReference type="NCBI Taxonomy" id="1889241"/>
    <lineage>
        <taxon>Bacteria</taxon>
        <taxon>Bacillati</taxon>
        <taxon>Bacillota</taxon>
        <taxon>Bacilli</taxon>
        <taxon>Lactobacillales</taxon>
        <taxon>Enterococcaceae</taxon>
        <taxon>Vagococcus</taxon>
    </lineage>
</organism>
<name>A0A3S0A568_9ENTE</name>
<proteinExistence type="inferred from homology"/>
<dbReference type="OrthoDB" id="9791357at2"/>
<evidence type="ECO:0000256" key="1">
    <source>
        <dbReference type="ARBA" id="ARBA00006007"/>
    </source>
</evidence>
<sequence length="259" mass="27728">MTNILQQKNLIIGMVHLLPLPGTPLYKGNMDEVYELALKDALALKNGGATALMIENAGDTPFKKEMAIEQITALAAVSAYIKEKVQMPIGIDAAFCDYKAALSVATAVRADFVRLAVYVDTVVSACGVMEPCSAEAIYYRKQLQAENIGILADIQVKYSNMLIPSVSIEESAKNAEASMADAIIVTGKHSGNETPIDIIKRAKAVVKCPLIIGSGVSVENVKEQLAIADGAIVGTSLKEEQDGQLVMSEEKVRALMEQL</sequence>
<gene>
    <name evidence="2" type="ORF">C7P63_05630</name>
</gene>
<dbReference type="EMBL" id="PXZH01000002">
    <property type="protein sequence ID" value="RST89255.1"/>
    <property type="molecule type" value="Genomic_DNA"/>
</dbReference>
<reference evidence="2 3" key="1">
    <citation type="submission" date="2018-03" db="EMBL/GenBank/DDBJ databases">
        <authorList>
            <person name="Gulvik C.A."/>
        </authorList>
    </citation>
    <scope>NUCLEOTIDE SEQUENCE [LARGE SCALE GENOMIC DNA]</scope>
    <source>
        <strain evidence="2 3">JCM 31581</strain>
    </source>
</reference>